<name>A0A931CSE8_9MICC</name>
<evidence type="ECO:0000313" key="2">
    <source>
        <dbReference type="EMBL" id="MBG0738878.1"/>
    </source>
</evidence>
<dbReference type="EMBL" id="JADNYM010000006">
    <property type="protein sequence ID" value="MBG0738878.1"/>
    <property type="molecule type" value="Genomic_DNA"/>
</dbReference>
<keyword evidence="1" id="KW-1133">Transmembrane helix</keyword>
<accession>A0A931CSE8</accession>
<gene>
    <name evidence="2" type="ORF">IV500_05510</name>
</gene>
<proteinExistence type="predicted"/>
<evidence type="ECO:0000313" key="3">
    <source>
        <dbReference type="Proteomes" id="UP000655366"/>
    </source>
</evidence>
<protein>
    <submittedName>
        <fullName evidence="2">Uncharacterized protein</fullName>
    </submittedName>
</protein>
<sequence length="242" mass="24971">MLRRARQHLRNESGDFMISTIIGSIIMMVVIGAIAAGVLGIALFQKVVTEKSDVTSEAAMADSTLRSDILWASSITATDNKKVELTVPGRAGACRVATWTISPGDEGKTAVGVSVVSYPTTDATVNPVRCSGTPTAPSVQTFISDADPASAFTYANTGGRDLTYTAGTATVAGPSAVPAGVTAKAWESANLSEVALNTAVASSTDRKTSYRFAQTADNLSIIQTAADAPSHFVPEGDLTALP</sequence>
<dbReference type="Proteomes" id="UP000655366">
    <property type="component" value="Unassembled WGS sequence"/>
</dbReference>
<dbReference type="AlphaFoldDB" id="A0A931CSE8"/>
<dbReference type="RefSeq" id="WP_196395834.1">
    <property type="nucleotide sequence ID" value="NZ_JADNYM010000006.1"/>
</dbReference>
<evidence type="ECO:0000256" key="1">
    <source>
        <dbReference type="SAM" id="Phobius"/>
    </source>
</evidence>
<keyword evidence="3" id="KW-1185">Reference proteome</keyword>
<reference evidence="2 3" key="1">
    <citation type="submission" date="2020-11" db="EMBL/GenBank/DDBJ databases">
        <title>Arthrobacter antarcticus sp. nov., isolated from Antarctic Soil.</title>
        <authorList>
            <person name="Li J."/>
        </authorList>
    </citation>
    <scope>NUCLEOTIDE SEQUENCE [LARGE SCALE GENOMIC DNA]</scope>
    <source>
        <strain evidence="2 3">Z1-20</strain>
    </source>
</reference>
<comment type="caution">
    <text evidence="2">The sequence shown here is derived from an EMBL/GenBank/DDBJ whole genome shotgun (WGS) entry which is preliminary data.</text>
</comment>
<feature type="transmembrane region" description="Helical" evidence="1">
    <location>
        <begin position="21"/>
        <end position="44"/>
    </location>
</feature>
<keyword evidence="1" id="KW-0812">Transmembrane</keyword>
<organism evidence="2 3">
    <name type="scientific">Arthrobacter terrae</name>
    <dbReference type="NCBI Taxonomy" id="2935737"/>
    <lineage>
        <taxon>Bacteria</taxon>
        <taxon>Bacillati</taxon>
        <taxon>Actinomycetota</taxon>
        <taxon>Actinomycetes</taxon>
        <taxon>Micrococcales</taxon>
        <taxon>Micrococcaceae</taxon>
        <taxon>Arthrobacter</taxon>
    </lineage>
</organism>
<keyword evidence="1" id="KW-0472">Membrane</keyword>